<keyword evidence="7" id="KW-1185">Reference proteome</keyword>
<dbReference type="SMART" id="SM00418">
    <property type="entry name" value="HTH_ARSR"/>
    <property type="match status" value="1"/>
</dbReference>
<keyword evidence="2" id="KW-0238">DNA-binding</keyword>
<reference evidence="6" key="1">
    <citation type="submission" date="2021-02" db="EMBL/GenBank/DDBJ databases">
        <title>Rhodobacter shimadae sp. nov., an aerobic anoxygenic phototrophic bacterium isolated from a hot spring.</title>
        <authorList>
            <person name="Muramatsu S."/>
            <person name="Haruta S."/>
            <person name="Hirose S."/>
            <person name="Hanada S."/>
        </authorList>
    </citation>
    <scope>NUCLEOTIDE SEQUENCE</scope>
    <source>
        <strain evidence="6">N10</strain>
    </source>
</reference>
<evidence type="ECO:0000256" key="4">
    <source>
        <dbReference type="SAM" id="MobiDB-lite"/>
    </source>
</evidence>
<keyword evidence="3" id="KW-0804">Transcription</keyword>
<proteinExistence type="predicted"/>
<dbReference type="KEGG" id="nsm:JO391_15815"/>
<dbReference type="SUPFAM" id="SSF46785">
    <property type="entry name" value="Winged helix' DNA-binding domain"/>
    <property type="match status" value="1"/>
</dbReference>
<feature type="domain" description="HTH arsR-type" evidence="5">
    <location>
        <begin position="1"/>
        <end position="97"/>
    </location>
</feature>
<name>A0A8G0ZW99_9RHOB</name>
<evidence type="ECO:0000313" key="6">
    <source>
        <dbReference type="EMBL" id="QYZ69189.1"/>
    </source>
</evidence>
<keyword evidence="1" id="KW-0805">Transcription regulation</keyword>
<dbReference type="PANTHER" id="PTHR33154">
    <property type="entry name" value="TRANSCRIPTIONAL REGULATOR, ARSR FAMILY"/>
    <property type="match status" value="1"/>
</dbReference>
<dbReference type="PROSITE" id="PS50987">
    <property type="entry name" value="HTH_ARSR_2"/>
    <property type="match status" value="1"/>
</dbReference>
<dbReference type="InterPro" id="IPR001845">
    <property type="entry name" value="HTH_ArsR_DNA-bd_dom"/>
</dbReference>
<evidence type="ECO:0000256" key="3">
    <source>
        <dbReference type="ARBA" id="ARBA00023163"/>
    </source>
</evidence>
<sequence>MPNAIRLLATLADPTRAAILDRLRTGPASVSDLVALLPISQPAVSQQLARLREDGLVTAKVQGARRIYQIDPAGFGPLRAWLSRFWETNLDAFRQAAEDDASQAASRGPVQPPACPVPPPEKRQDP</sequence>
<evidence type="ECO:0000256" key="2">
    <source>
        <dbReference type="ARBA" id="ARBA00023125"/>
    </source>
</evidence>
<dbReference type="CDD" id="cd00090">
    <property type="entry name" value="HTH_ARSR"/>
    <property type="match status" value="1"/>
</dbReference>
<protein>
    <submittedName>
        <fullName evidence="6">Winged helix-turn-helix transcriptional regulator</fullName>
    </submittedName>
</protein>
<organism evidence="6 7">
    <name type="scientific">Neotabrizicola shimadae</name>
    <dbReference type="NCBI Taxonomy" id="2807096"/>
    <lineage>
        <taxon>Bacteria</taxon>
        <taxon>Pseudomonadati</taxon>
        <taxon>Pseudomonadota</taxon>
        <taxon>Alphaproteobacteria</taxon>
        <taxon>Rhodobacterales</taxon>
        <taxon>Paracoccaceae</taxon>
        <taxon>Neotabrizicola</taxon>
    </lineage>
</organism>
<dbReference type="InterPro" id="IPR036388">
    <property type="entry name" value="WH-like_DNA-bd_sf"/>
</dbReference>
<dbReference type="AlphaFoldDB" id="A0A8G0ZW99"/>
<evidence type="ECO:0000259" key="5">
    <source>
        <dbReference type="PROSITE" id="PS50987"/>
    </source>
</evidence>
<dbReference type="EMBL" id="CP069370">
    <property type="protein sequence ID" value="QYZ69189.1"/>
    <property type="molecule type" value="Genomic_DNA"/>
</dbReference>
<accession>A0A8G0ZW99</accession>
<gene>
    <name evidence="6" type="ORF">JO391_15815</name>
</gene>
<dbReference type="InterPro" id="IPR051081">
    <property type="entry name" value="HTH_MetalResp_TranReg"/>
</dbReference>
<dbReference type="Gene3D" id="1.10.10.10">
    <property type="entry name" value="Winged helix-like DNA-binding domain superfamily/Winged helix DNA-binding domain"/>
    <property type="match status" value="1"/>
</dbReference>
<feature type="compositionally biased region" description="Pro residues" evidence="4">
    <location>
        <begin position="110"/>
        <end position="119"/>
    </location>
</feature>
<dbReference type="GO" id="GO:0003677">
    <property type="term" value="F:DNA binding"/>
    <property type="evidence" value="ECO:0007669"/>
    <property type="project" value="UniProtKB-KW"/>
</dbReference>
<dbReference type="GO" id="GO:0003700">
    <property type="term" value="F:DNA-binding transcription factor activity"/>
    <property type="evidence" value="ECO:0007669"/>
    <property type="project" value="InterPro"/>
</dbReference>
<dbReference type="Pfam" id="PF01022">
    <property type="entry name" value="HTH_5"/>
    <property type="match status" value="1"/>
</dbReference>
<evidence type="ECO:0000313" key="7">
    <source>
        <dbReference type="Proteomes" id="UP000826300"/>
    </source>
</evidence>
<dbReference type="RefSeq" id="WP_220661409.1">
    <property type="nucleotide sequence ID" value="NZ_CP069370.1"/>
</dbReference>
<feature type="region of interest" description="Disordered" evidence="4">
    <location>
        <begin position="97"/>
        <end position="126"/>
    </location>
</feature>
<dbReference type="Proteomes" id="UP000826300">
    <property type="component" value="Chromosome"/>
</dbReference>
<dbReference type="PANTHER" id="PTHR33154:SF33">
    <property type="entry name" value="TRANSCRIPTIONAL REPRESSOR SDPR"/>
    <property type="match status" value="1"/>
</dbReference>
<dbReference type="InterPro" id="IPR011991">
    <property type="entry name" value="ArsR-like_HTH"/>
</dbReference>
<evidence type="ECO:0000256" key="1">
    <source>
        <dbReference type="ARBA" id="ARBA00023015"/>
    </source>
</evidence>
<dbReference type="InterPro" id="IPR036390">
    <property type="entry name" value="WH_DNA-bd_sf"/>
</dbReference>
<dbReference type="NCBIfam" id="NF033788">
    <property type="entry name" value="HTH_metalloreg"/>
    <property type="match status" value="1"/>
</dbReference>
<dbReference type="PRINTS" id="PR00778">
    <property type="entry name" value="HTHARSR"/>
</dbReference>